<dbReference type="AlphaFoldDB" id="A0AAP0B9H6"/>
<reference evidence="1 2" key="1">
    <citation type="journal article" date="2022" name="Nat. Plants">
        <title>Genomes of leafy and leafless Platanthera orchids illuminate the evolution of mycoheterotrophy.</title>
        <authorList>
            <person name="Li M.H."/>
            <person name="Liu K.W."/>
            <person name="Li Z."/>
            <person name="Lu H.C."/>
            <person name="Ye Q.L."/>
            <person name="Zhang D."/>
            <person name="Wang J.Y."/>
            <person name="Li Y.F."/>
            <person name="Zhong Z.M."/>
            <person name="Liu X."/>
            <person name="Yu X."/>
            <person name="Liu D.K."/>
            <person name="Tu X.D."/>
            <person name="Liu B."/>
            <person name="Hao Y."/>
            <person name="Liao X.Y."/>
            <person name="Jiang Y.T."/>
            <person name="Sun W.H."/>
            <person name="Chen J."/>
            <person name="Chen Y.Q."/>
            <person name="Ai Y."/>
            <person name="Zhai J.W."/>
            <person name="Wu S.S."/>
            <person name="Zhou Z."/>
            <person name="Hsiao Y.Y."/>
            <person name="Wu W.L."/>
            <person name="Chen Y.Y."/>
            <person name="Lin Y.F."/>
            <person name="Hsu J.L."/>
            <person name="Li C.Y."/>
            <person name="Wang Z.W."/>
            <person name="Zhao X."/>
            <person name="Zhong W.Y."/>
            <person name="Ma X.K."/>
            <person name="Ma L."/>
            <person name="Huang J."/>
            <person name="Chen G.Z."/>
            <person name="Huang M.Z."/>
            <person name="Huang L."/>
            <person name="Peng D.H."/>
            <person name="Luo Y.B."/>
            <person name="Zou S.Q."/>
            <person name="Chen S.P."/>
            <person name="Lan S."/>
            <person name="Tsai W.C."/>
            <person name="Van de Peer Y."/>
            <person name="Liu Z.J."/>
        </authorList>
    </citation>
    <scope>NUCLEOTIDE SEQUENCE [LARGE SCALE GENOMIC DNA]</scope>
    <source>
        <strain evidence="1">Lor287</strain>
    </source>
</reference>
<name>A0AAP0B9H6_9ASPA</name>
<protein>
    <submittedName>
        <fullName evidence="1">Uncharacterized protein</fullName>
    </submittedName>
</protein>
<accession>A0AAP0B9H6</accession>
<dbReference type="EMBL" id="JBBWWQ010000013">
    <property type="protein sequence ID" value="KAK8933777.1"/>
    <property type="molecule type" value="Genomic_DNA"/>
</dbReference>
<dbReference type="Proteomes" id="UP001418222">
    <property type="component" value="Unassembled WGS sequence"/>
</dbReference>
<evidence type="ECO:0000313" key="1">
    <source>
        <dbReference type="EMBL" id="KAK8933777.1"/>
    </source>
</evidence>
<gene>
    <name evidence="1" type="ORF">KSP39_PZI015937</name>
</gene>
<comment type="caution">
    <text evidence="1">The sequence shown here is derived from an EMBL/GenBank/DDBJ whole genome shotgun (WGS) entry which is preliminary data.</text>
</comment>
<proteinExistence type="predicted"/>
<keyword evidence="2" id="KW-1185">Reference proteome</keyword>
<sequence>MKRRSSAELALFQEGGLHVPRVGLSFISLMMNPSEPLLKLKLQNFAVRSSGESNLGVTLMDEKKLLTVGEEPSSLWACSIEEQVEAYRQLVAKLLQIDFASWTLWLSWMNLCGEFRRMKAKAPSPNCSSTSSG</sequence>
<evidence type="ECO:0000313" key="2">
    <source>
        <dbReference type="Proteomes" id="UP001418222"/>
    </source>
</evidence>
<organism evidence="1 2">
    <name type="scientific">Platanthera zijinensis</name>
    <dbReference type="NCBI Taxonomy" id="2320716"/>
    <lineage>
        <taxon>Eukaryota</taxon>
        <taxon>Viridiplantae</taxon>
        <taxon>Streptophyta</taxon>
        <taxon>Embryophyta</taxon>
        <taxon>Tracheophyta</taxon>
        <taxon>Spermatophyta</taxon>
        <taxon>Magnoliopsida</taxon>
        <taxon>Liliopsida</taxon>
        <taxon>Asparagales</taxon>
        <taxon>Orchidaceae</taxon>
        <taxon>Orchidoideae</taxon>
        <taxon>Orchideae</taxon>
        <taxon>Orchidinae</taxon>
        <taxon>Platanthera</taxon>
    </lineage>
</organism>